<keyword evidence="1" id="KW-1133">Transmembrane helix</keyword>
<dbReference type="RefSeq" id="WP_146809863.1">
    <property type="nucleotide sequence ID" value="NZ_BJXX01000084.1"/>
</dbReference>
<dbReference type="Proteomes" id="UP000321157">
    <property type="component" value="Unassembled WGS sequence"/>
</dbReference>
<keyword evidence="1" id="KW-0472">Membrane</keyword>
<dbReference type="EMBL" id="BJXX01000084">
    <property type="protein sequence ID" value="GEN34595.1"/>
    <property type="molecule type" value="Genomic_DNA"/>
</dbReference>
<evidence type="ECO:0000256" key="1">
    <source>
        <dbReference type="SAM" id="Phobius"/>
    </source>
</evidence>
<feature type="transmembrane region" description="Helical" evidence="1">
    <location>
        <begin position="141"/>
        <end position="159"/>
    </location>
</feature>
<feature type="transmembrane region" description="Helical" evidence="1">
    <location>
        <begin position="118"/>
        <end position="135"/>
    </location>
</feature>
<feature type="transmembrane region" description="Helical" evidence="1">
    <location>
        <begin position="63"/>
        <end position="83"/>
    </location>
</feature>
<organism evidence="2 3">
    <name type="scientific">Aneurinibacillus danicus</name>
    <dbReference type="NCBI Taxonomy" id="267746"/>
    <lineage>
        <taxon>Bacteria</taxon>
        <taxon>Bacillati</taxon>
        <taxon>Bacillota</taxon>
        <taxon>Bacilli</taxon>
        <taxon>Bacillales</taxon>
        <taxon>Paenibacillaceae</taxon>
        <taxon>Aneurinibacillus group</taxon>
        <taxon>Aneurinibacillus</taxon>
    </lineage>
</organism>
<evidence type="ECO:0000313" key="3">
    <source>
        <dbReference type="Proteomes" id="UP000321157"/>
    </source>
</evidence>
<accession>A0A511V6L8</accession>
<sequence>MKAERTRREKLRTQNSTIYSHTLHYRYRWNSSMILIQSVIMFVFFFLAKKYLQTTNQNVIQSLGYLIILWLLQGISFFLYCFVSSLSMRWHIDSFLSPWGGWRTKLPLSISDYQQIEWMFFFFGTAVGLIATAWWGLQHGILMLGFHITLSIPRLFTVLRVQKWKKKNEDYVIKHERQGIGLYSTTG</sequence>
<dbReference type="AlphaFoldDB" id="A0A511V6L8"/>
<keyword evidence="3" id="KW-1185">Reference proteome</keyword>
<keyword evidence="1" id="KW-0812">Transmembrane</keyword>
<evidence type="ECO:0000313" key="2">
    <source>
        <dbReference type="EMBL" id="GEN34595.1"/>
    </source>
</evidence>
<feature type="transmembrane region" description="Helical" evidence="1">
    <location>
        <begin position="29"/>
        <end position="48"/>
    </location>
</feature>
<dbReference type="OrthoDB" id="2678645at2"/>
<comment type="caution">
    <text evidence="2">The sequence shown here is derived from an EMBL/GenBank/DDBJ whole genome shotgun (WGS) entry which is preliminary data.</text>
</comment>
<protein>
    <submittedName>
        <fullName evidence="2">Uncharacterized protein</fullName>
    </submittedName>
</protein>
<name>A0A511V6L8_9BACL</name>
<gene>
    <name evidence="2" type="ORF">ADA01nite_20550</name>
</gene>
<proteinExistence type="predicted"/>
<reference evidence="2 3" key="1">
    <citation type="submission" date="2019-07" db="EMBL/GenBank/DDBJ databases">
        <title>Whole genome shotgun sequence of Aneurinibacillus danicus NBRC 102444.</title>
        <authorList>
            <person name="Hosoyama A."/>
            <person name="Uohara A."/>
            <person name="Ohji S."/>
            <person name="Ichikawa N."/>
        </authorList>
    </citation>
    <scope>NUCLEOTIDE SEQUENCE [LARGE SCALE GENOMIC DNA]</scope>
    <source>
        <strain evidence="2 3">NBRC 102444</strain>
    </source>
</reference>